<proteinExistence type="predicted"/>
<reference evidence="3 4" key="1">
    <citation type="submission" date="2013-09" db="EMBL/GenBank/DDBJ databases">
        <title>Corchorus capsularis genome sequencing.</title>
        <authorList>
            <person name="Alam M."/>
            <person name="Haque M.S."/>
            <person name="Islam M.S."/>
            <person name="Emdad E.M."/>
            <person name="Islam M.M."/>
            <person name="Ahmed B."/>
            <person name="Halim A."/>
            <person name="Hossen Q.M.M."/>
            <person name="Hossain M.Z."/>
            <person name="Ahmed R."/>
            <person name="Khan M.M."/>
            <person name="Islam R."/>
            <person name="Rashid M.M."/>
            <person name="Khan S.A."/>
            <person name="Rahman M.S."/>
            <person name="Alam M."/>
        </authorList>
    </citation>
    <scope>NUCLEOTIDE SEQUENCE [LARGE SCALE GENOMIC DNA]</scope>
    <source>
        <strain evidence="4">cv. CVL-1</strain>
        <tissue evidence="3">Whole seedling</tissue>
    </source>
</reference>
<feature type="transmembrane region" description="Helical" evidence="2">
    <location>
        <begin position="94"/>
        <end position="113"/>
    </location>
</feature>
<protein>
    <submittedName>
        <fullName evidence="3">Uncharacterized protein</fullName>
    </submittedName>
</protein>
<accession>A0A1R3I7K3</accession>
<organism evidence="3 4">
    <name type="scientific">Corchorus capsularis</name>
    <name type="common">Jute</name>
    <dbReference type="NCBI Taxonomy" id="210143"/>
    <lineage>
        <taxon>Eukaryota</taxon>
        <taxon>Viridiplantae</taxon>
        <taxon>Streptophyta</taxon>
        <taxon>Embryophyta</taxon>
        <taxon>Tracheophyta</taxon>
        <taxon>Spermatophyta</taxon>
        <taxon>Magnoliopsida</taxon>
        <taxon>eudicotyledons</taxon>
        <taxon>Gunneridae</taxon>
        <taxon>Pentapetalae</taxon>
        <taxon>rosids</taxon>
        <taxon>malvids</taxon>
        <taxon>Malvales</taxon>
        <taxon>Malvaceae</taxon>
        <taxon>Grewioideae</taxon>
        <taxon>Apeibeae</taxon>
        <taxon>Corchorus</taxon>
    </lineage>
</organism>
<sequence length="136" mass="15226">MRSFHAHHHPKNHRLRLRLPLSQRSSRPNVPKTLLNSEFAGAGLGLNEVNPIPILPGALFLLYDNPRFCLLPKKGIIVSRGQNKASAFTCDNSLASYLLVLKAIVFAILVLEIKIRKIKVVYIIHRDIVLSVNMAS</sequence>
<feature type="compositionally biased region" description="Low complexity" evidence="1">
    <location>
        <begin position="18"/>
        <end position="28"/>
    </location>
</feature>
<keyword evidence="2" id="KW-1133">Transmembrane helix</keyword>
<comment type="caution">
    <text evidence="3">The sequence shown here is derived from an EMBL/GenBank/DDBJ whole genome shotgun (WGS) entry which is preliminary data.</text>
</comment>
<evidence type="ECO:0000313" key="3">
    <source>
        <dbReference type="EMBL" id="OMO78550.1"/>
    </source>
</evidence>
<keyword evidence="2" id="KW-0812">Transmembrane</keyword>
<feature type="region of interest" description="Disordered" evidence="1">
    <location>
        <begin position="1"/>
        <end position="28"/>
    </location>
</feature>
<dbReference type="Proteomes" id="UP000188268">
    <property type="component" value="Unassembled WGS sequence"/>
</dbReference>
<keyword evidence="2" id="KW-0472">Membrane</keyword>
<name>A0A1R3I7K3_COCAP</name>
<keyword evidence="4" id="KW-1185">Reference proteome</keyword>
<dbReference type="AlphaFoldDB" id="A0A1R3I7K3"/>
<dbReference type="Gramene" id="OMO78550">
    <property type="protein sequence ID" value="OMO78550"/>
    <property type="gene ID" value="CCACVL1_14315"/>
</dbReference>
<evidence type="ECO:0000256" key="2">
    <source>
        <dbReference type="SAM" id="Phobius"/>
    </source>
</evidence>
<dbReference type="EMBL" id="AWWV01010548">
    <property type="protein sequence ID" value="OMO78550.1"/>
    <property type="molecule type" value="Genomic_DNA"/>
</dbReference>
<feature type="compositionally biased region" description="Basic residues" evidence="1">
    <location>
        <begin position="1"/>
        <end position="17"/>
    </location>
</feature>
<gene>
    <name evidence="3" type="ORF">CCACVL1_14315</name>
</gene>
<evidence type="ECO:0000313" key="4">
    <source>
        <dbReference type="Proteomes" id="UP000188268"/>
    </source>
</evidence>
<evidence type="ECO:0000256" key="1">
    <source>
        <dbReference type="SAM" id="MobiDB-lite"/>
    </source>
</evidence>